<feature type="domain" description="Peptidase U32 collagenase" evidence="2">
    <location>
        <begin position="390"/>
        <end position="510"/>
    </location>
</feature>
<dbReference type="Proteomes" id="UP000774000">
    <property type="component" value="Unassembled WGS sequence"/>
</dbReference>
<dbReference type="PANTHER" id="PTHR30217:SF10">
    <property type="entry name" value="23S RRNA 5-HYDROXYCYTIDINE C2501 SYNTHASE"/>
    <property type="match status" value="1"/>
</dbReference>
<dbReference type="AlphaFoldDB" id="A0A938XPJ1"/>
<accession>A0A938XPJ1</accession>
<evidence type="ECO:0000256" key="1">
    <source>
        <dbReference type="SAM" id="MobiDB-lite"/>
    </source>
</evidence>
<evidence type="ECO:0000313" key="3">
    <source>
        <dbReference type="EMBL" id="MBM7556677.1"/>
    </source>
</evidence>
<keyword evidence="4" id="KW-1185">Reference proteome</keyword>
<evidence type="ECO:0000313" key="4">
    <source>
        <dbReference type="Proteomes" id="UP000774000"/>
    </source>
</evidence>
<dbReference type="SUPFAM" id="SSF51366">
    <property type="entry name" value="Ribulose-phoshate binding barrel"/>
    <property type="match status" value="1"/>
</dbReference>
<dbReference type="PANTHER" id="PTHR30217">
    <property type="entry name" value="PEPTIDASE U32 FAMILY"/>
    <property type="match status" value="1"/>
</dbReference>
<dbReference type="InterPro" id="IPR011060">
    <property type="entry name" value="RibuloseP-bd_barrel"/>
</dbReference>
<dbReference type="RefSeq" id="WP_204701452.1">
    <property type="nucleotide sequence ID" value="NZ_JAFBDQ010000006.1"/>
</dbReference>
<comment type="caution">
    <text evidence="3">The sequence shown here is derived from an EMBL/GenBank/DDBJ whole genome shotgun (WGS) entry which is preliminary data.</text>
</comment>
<dbReference type="InterPro" id="IPR001539">
    <property type="entry name" value="Peptidase_U32"/>
</dbReference>
<evidence type="ECO:0000259" key="2">
    <source>
        <dbReference type="Pfam" id="PF12392"/>
    </source>
</evidence>
<dbReference type="Pfam" id="PF12392">
    <property type="entry name" value="DUF3656"/>
    <property type="match status" value="1"/>
</dbReference>
<name>A0A938XPJ1_9FIRM</name>
<protein>
    <submittedName>
        <fullName evidence="3">Protease</fullName>
        <ecNumber evidence="3">3.4.-.-</ecNumber>
    </submittedName>
</protein>
<gene>
    <name evidence="3" type="ORF">JOC47_001528</name>
</gene>
<dbReference type="EMBL" id="JAFBDQ010000006">
    <property type="protein sequence ID" value="MBM7556677.1"/>
    <property type="molecule type" value="Genomic_DNA"/>
</dbReference>
<dbReference type="Pfam" id="PF01136">
    <property type="entry name" value="Peptidase_U32"/>
    <property type="match status" value="2"/>
</dbReference>
<dbReference type="PROSITE" id="PS01276">
    <property type="entry name" value="PEPTIDASE_U32"/>
    <property type="match status" value="1"/>
</dbReference>
<proteinExistence type="predicted"/>
<dbReference type="InterPro" id="IPR051454">
    <property type="entry name" value="RNA/ubiquinone_mod_enzymes"/>
</dbReference>
<dbReference type="GO" id="GO:0008233">
    <property type="term" value="F:peptidase activity"/>
    <property type="evidence" value="ECO:0007669"/>
    <property type="project" value="UniProtKB-KW"/>
</dbReference>
<keyword evidence="3" id="KW-0645">Protease</keyword>
<keyword evidence="3" id="KW-0378">Hydrolase</keyword>
<dbReference type="EC" id="3.4.-.-" evidence="3"/>
<organism evidence="3 4">
    <name type="scientific">Halanaerobacter jeridensis</name>
    <dbReference type="NCBI Taxonomy" id="706427"/>
    <lineage>
        <taxon>Bacteria</taxon>
        <taxon>Bacillati</taxon>
        <taxon>Bacillota</taxon>
        <taxon>Clostridia</taxon>
        <taxon>Halanaerobiales</taxon>
        <taxon>Halobacteroidaceae</taxon>
        <taxon>Halanaerobacter</taxon>
    </lineage>
</organism>
<dbReference type="GO" id="GO:0006508">
    <property type="term" value="P:proteolysis"/>
    <property type="evidence" value="ECO:0007669"/>
    <property type="project" value="UniProtKB-KW"/>
</dbReference>
<feature type="region of interest" description="Disordered" evidence="1">
    <location>
        <begin position="513"/>
        <end position="535"/>
    </location>
</feature>
<sequence length="815" mass="93580">MNYFKQPELLSPVGNWESLYAAVQNGCDAIYVGGTDFNARNRADNFSTAELKEVIEYAHLRGVKVYITANILYKEGEMKEVLEFISQVYDYGADAIIVQDLGIAKLIHQYFPDIELHASTQMNIHNVKGAQLLEELGFDRVILARELNLEEIKEINQQTDLKVETFVHGALCISYSGQCLMSSLIGGRSGNRGRCAQPCRMPYTLIDRDSGEVIAEEFKKDHLLSPKDINTLEILPDLIEAGIDSFKIEGRMKRPEYTALVTKMYRKYIDQFSHDRDDYQVSTADQRKLAQIFNRNGFIPGYYQGQEELDLISYQRPKNWGIKIGEVVDYTPQTKECHIKLEREVNPGDGIEIWNPQEDNIGLKLSEFESNEENMITIEVKRSVQQGAAVYKTSDEELLSELAESYQQPNTLRKLEVYAKVTAKINQALKIDLWDQDGYFVTAELDFIVEEAKNQPVRNKEIEEQLEKLGNTPYTLAQLNLDSDNDIFIPISKLNQLRRETVEMLNQERIKGYKPTQRRNKYQEGELKRSNNKTQTSQIKLNAAVNNLEQLEVLLQMNVNRVYYPLRNLDLAQVEKIISNKGDTEVFLKLPRIANQEELNEFGTKVKELENSNLDGYLISQLGEIELVADTNKALAADFPLNIFNSYSLEWLEELGFRNATVSPELTLNEIETITSSQELNKEIIVYGYLAMMVSKYCPIGAVERKFDFSQSCSVDCQNRNYGLLDRKGMVEAVETDPKNCHSIIYNSQPLHLLNYLKEIKNSNCDSLRLNFTIEEKEEIEEIIENYQYKLKNPQQKVSSAIQDYTTGHFFRGVK</sequence>
<reference evidence="3" key="1">
    <citation type="submission" date="2021-01" db="EMBL/GenBank/DDBJ databases">
        <title>Genomic Encyclopedia of Type Strains, Phase IV (KMG-IV): sequencing the most valuable type-strain genomes for metagenomic binning, comparative biology and taxonomic classification.</title>
        <authorList>
            <person name="Goeker M."/>
        </authorList>
    </citation>
    <scope>NUCLEOTIDE SEQUENCE</scope>
    <source>
        <strain evidence="3">DSM 23230</strain>
    </source>
</reference>
<dbReference type="InterPro" id="IPR020988">
    <property type="entry name" value="Pept_U32_collagenase"/>
</dbReference>